<reference evidence="1" key="1">
    <citation type="journal article" date="2018" name="Nat. Plants">
        <title>Whole-genome landscape of Medicago truncatula symbiotic genes.</title>
        <authorList>
            <person name="Pecrix Y."/>
            <person name="Gamas P."/>
            <person name="Carrere S."/>
        </authorList>
    </citation>
    <scope>NUCLEOTIDE SEQUENCE</scope>
    <source>
        <tissue evidence="1">Leaves</tissue>
    </source>
</reference>
<dbReference type="AlphaFoldDB" id="A0A396J4U6"/>
<accession>A0A396J4U6</accession>
<dbReference type="Proteomes" id="UP000265566">
    <property type="component" value="Chromosome 3"/>
</dbReference>
<proteinExistence type="predicted"/>
<dbReference type="EMBL" id="PSQE01000003">
    <property type="protein sequence ID" value="RHN70257.1"/>
    <property type="molecule type" value="Genomic_DNA"/>
</dbReference>
<gene>
    <name evidence="1" type="ORF">MtrunA17_Chr3g0133591</name>
</gene>
<dbReference type="Gramene" id="rna18818">
    <property type="protein sequence ID" value="RHN70257.1"/>
    <property type="gene ID" value="gene18818"/>
</dbReference>
<sequence length="45" mass="5309">MGFKIIEIEFDIISCLKFSINYESFSLMKSTLHYNCSIKRSQELT</sequence>
<evidence type="ECO:0000313" key="1">
    <source>
        <dbReference type="EMBL" id="RHN70257.1"/>
    </source>
</evidence>
<comment type="caution">
    <text evidence="1">The sequence shown here is derived from an EMBL/GenBank/DDBJ whole genome shotgun (WGS) entry which is preliminary data.</text>
</comment>
<name>A0A396J4U6_MEDTR</name>
<organism evidence="1">
    <name type="scientific">Medicago truncatula</name>
    <name type="common">Barrel medic</name>
    <name type="synonym">Medicago tribuloides</name>
    <dbReference type="NCBI Taxonomy" id="3880"/>
    <lineage>
        <taxon>Eukaryota</taxon>
        <taxon>Viridiplantae</taxon>
        <taxon>Streptophyta</taxon>
        <taxon>Embryophyta</taxon>
        <taxon>Tracheophyta</taxon>
        <taxon>Spermatophyta</taxon>
        <taxon>Magnoliopsida</taxon>
        <taxon>eudicotyledons</taxon>
        <taxon>Gunneridae</taxon>
        <taxon>Pentapetalae</taxon>
        <taxon>rosids</taxon>
        <taxon>fabids</taxon>
        <taxon>Fabales</taxon>
        <taxon>Fabaceae</taxon>
        <taxon>Papilionoideae</taxon>
        <taxon>50 kb inversion clade</taxon>
        <taxon>NPAAA clade</taxon>
        <taxon>Hologalegina</taxon>
        <taxon>IRL clade</taxon>
        <taxon>Trifolieae</taxon>
        <taxon>Medicago</taxon>
    </lineage>
</organism>
<protein>
    <submittedName>
        <fullName evidence="1">Uncharacterized protein</fullName>
    </submittedName>
</protein>